<dbReference type="EMBL" id="JXJN01020037">
    <property type="status" value="NOT_ANNOTATED_CDS"/>
    <property type="molecule type" value="Genomic_DNA"/>
</dbReference>
<dbReference type="VEuPathDB" id="VectorBase:GPPI039788"/>
<keyword evidence="1" id="KW-0472">Membrane</keyword>
<evidence type="ECO:0000313" key="3">
    <source>
        <dbReference type="Proteomes" id="UP000092460"/>
    </source>
</evidence>
<keyword evidence="3" id="KW-1185">Reference proteome</keyword>
<evidence type="ECO:0000313" key="2">
    <source>
        <dbReference type="EnsemblMetazoa" id="GPPI039788-PA"/>
    </source>
</evidence>
<keyword evidence="1" id="KW-1133">Transmembrane helix</keyword>
<name>A0A1B0BT85_9MUSC</name>
<evidence type="ECO:0000256" key="1">
    <source>
        <dbReference type="SAM" id="Phobius"/>
    </source>
</evidence>
<keyword evidence="1" id="KW-0812">Transmembrane</keyword>
<reference evidence="2" key="2">
    <citation type="submission" date="2020-05" db="UniProtKB">
        <authorList>
            <consortium name="EnsemblMetazoa"/>
        </authorList>
    </citation>
    <scope>IDENTIFICATION</scope>
    <source>
        <strain evidence="2">IAEA</strain>
    </source>
</reference>
<proteinExistence type="predicted"/>
<dbReference type="EMBL" id="JXJN01020038">
    <property type="status" value="NOT_ANNOTATED_CDS"/>
    <property type="molecule type" value="Genomic_DNA"/>
</dbReference>
<protein>
    <submittedName>
        <fullName evidence="2">Uncharacterized protein</fullName>
    </submittedName>
</protein>
<sequence length="152" mass="17505">MNINKDEQPNYYHYHKGHKTISVYNLQLLAMGTSSLLMLMLMPFSMQTFNYFDYTSSTSYHLVALGTLSKCTDPESHAGGTVFAGRATQVKNSPDERQMKQCNWSTAEAYRKRAPFSQANVRSLTYMCLQKPHANNKEPKSFKPRYKFKALR</sequence>
<dbReference type="AlphaFoldDB" id="A0A1B0BT85"/>
<dbReference type="EnsemblMetazoa" id="GPPI039788-RA">
    <property type="protein sequence ID" value="GPPI039788-PA"/>
    <property type="gene ID" value="GPPI039788"/>
</dbReference>
<dbReference type="Proteomes" id="UP000092460">
    <property type="component" value="Unassembled WGS sequence"/>
</dbReference>
<organism evidence="2 3">
    <name type="scientific">Glossina palpalis gambiensis</name>
    <dbReference type="NCBI Taxonomy" id="67801"/>
    <lineage>
        <taxon>Eukaryota</taxon>
        <taxon>Metazoa</taxon>
        <taxon>Ecdysozoa</taxon>
        <taxon>Arthropoda</taxon>
        <taxon>Hexapoda</taxon>
        <taxon>Insecta</taxon>
        <taxon>Pterygota</taxon>
        <taxon>Neoptera</taxon>
        <taxon>Endopterygota</taxon>
        <taxon>Diptera</taxon>
        <taxon>Brachycera</taxon>
        <taxon>Muscomorpha</taxon>
        <taxon>Hippoboscoidea</taxon>
        <taxon>Glossinidae</taxon>
        <taxon>Glossina</taxon>
    </lineage>
</organism>
<accession>A0A1B0BT85</accession>
<feature type="transmembrane region" description="Helical" evidence="1">
    <location>
        <begin position="21"/>
        <end position="42"/>
    </location>
</feature>
<reference evidence="3" key="1">
    <citation type="submission" date="2015-01" db="EMBL/GenBank/DDBJ databases">
        <authorList>
            <person name="Aksoy S."/>
            <person name="Warren W."/>
            <person name="Wilson R.K."/>
        </authorList>
    </citation>
    <scope>NUCLEOTIDE SEQUENCE [LARGE SCALE GENOMIC DNA]</scope>
    <source>
        <strain evidence="3">IAEA</strain>
    </source>
</reference>